<organism evidence="7 8">
    <name type="scientific">Jatropha curcas</name>
    <name type="common">Barbados nut</name>
    <dbReference type="NCBI Taxonomy" id="180498"/>
    <lineage>
        <taxon>Eukaryota</taxon>
        <taxon>Viridiplantae</taxon>
        <taxon>Streptophyta</taxon>
        <taxon>Embryophyta</taxon>
        <taxon>Tracheophyta</taxon>
        <taxon>Spermatophyta</taxon>
        <taxon>Magnoliopsida</taxon>
        <taxon>eudicotyledons</taxon>
        <taxon>Gunneridae</taxon>
        <taxon>Pentapetalae</taxon>
        <taxon>rosids</taxon>
        <taxon>fabids</taxon>
        <taxon>Malpighiales</taxon>
        <taxon>Euphorbiaceae</taxon>
        <taxon>Crotonoideae</taxon>
        <taxon>Jatropheae</taxon>
        <taxon>Jatropha</taxon>
    </lineage>
</organism>
<dbReference type="InterPro" id="IPR017930">
    <property type="entry name" value="Myb_dom"/>
</dbReference>
<sequence>MQGSEQTGCSKTRASRQNEEESESGENDEDESRPKNGASSSNSTVEESEKKPSVRPYVRSKMPRLRWTPELHLCFVKAVERLGGQDRATPKLVLQLMNVNGLSIAHVKSHLQMYRSKKIDDPSQAMSDHRHLVESGDRNIYNLSQLPMLQGYNQHYGSNYRYGDASWNARESFVYNPHMGRCLVDENRQGLYGTVAERIFGANNNCNNINNHHSNCSSHCNFQSQNQKMWQTQSSSSFITDNRLLQAKLEEKSTPYDTRRHVVSDMKSAAASNLQEFKTTFKRKAADCNLDLDLSLKLTPVDGSRQSMEESEVDSELSLSLYSPSSSKLSRLKRGDQNDNNINNKEYYAKRASTLDLTI</sequence>
<evidence type="ECO:0000256" key="1">
    <source>
        <dbReference type="ARBA" id="ARBA00004123"/>
    </source>
</evidence>
<keyword evidence="8" id="KW-1185">Reference proteome</keyword>
<dbReference type="Gene3D" id="1.10.10.60">
    <property type="entry name" value="Homeodomain-like"/>
    <property type="match status" value="1"/>
</dbReference>
<dbReference type="GO" id="GO:0003677">
    <property type="term" value="F:DNA binding"/>
    <property type="evidence" value="ECO:0007669"/>
    <property type="project" value="InterPro"/>
</dbReference>
<dbReference type="InterPro" id="IPR046955">
    <property type="entry name" value="PHR1-like"/>
</dbReference>
<dbReference type="FunFam" id="1.10.10.60:FF:000002">
    <property type="entry name" value="Myb family transcription factor"/>
    <property type="match status" value="1"/>
</dbReference>
<protein>
    <recommendedName>
        <fullName evidence="6">HTH myb-type domain-containing protein</fullName>
    </recommendedName>
</protein>
<name>A0A067JG08_JATCU</name>
<dbReference type="AlphaFoldDB" id="A0A067JG08"/>
<dbReference type="Proteomes" id="UP000027138">
    <property type="component" value="Unassembled WGS sequence"/>
</dbReference>
<comment type="subcellular location">
    <subcellularLocation>
        <location evidence="1">Nucleus</location>
    </subcellularLocation>
</comment>
<dbReference type="InterPro" id="IPR001005">
    <property type="entry name" value="SANT/Myb"/>
</dbReference>
<dbReference type="Pfam" id="PF00249">
    <property type="entry name" value="Myb_DNA-binding"/>
    <property type="match status" value="1"/>
</dbReference>
<evidence type="ECO:0000313" key="7">
    <source>
        <dbReference type="EMBL" id="KDP22851.1"/>
    </source>
</evidence>
<dbReference type="OrthoDB" id="551907at2759"/>
<evidence type="ECO:0000259" key="6">
    <source>
        <dbReference type="PROSITE" id="PS51294"/>
    </source>
</evidence>
<gene>
    <name evidence="7" type="ORF">JCGZ_00438</name>
</gene>
<accession>A0A067JG08</accession>
<feature type="region of interest" description="Disordered" evidence="5">
    <location>
        <begin position="1"/>
        <end position="57"/>
    </location>
</feature>
<evidence type="ECO:0000256" key="3">
    <source>
        <dbReference type="ARBA" id="ARBA00023163"/>
    </source>
</evidence>
<dbReference type="SUPFAM" id="SSF46689">
    <property type="entry name" value="Homeodomain-like"/>
    <property type="match status" value="1"/>
</dbReference>
<dbReference type="GO" id="GO:0003700">
    <property type="term" value="F:DNA-binding transcription factor activity"/>
    <property type="evidence" value="ECO:0007669"/>
    <property type="project" value="InterPro"/>
</dbReference>
<proteinExistence type="predicted"/>
<dbReference type="PROSITE" id="PS51294">
    <property type="entry name" value="HTH_MYB"/>
    <property type="match status" value="1"/>
</dbReference>
<dbReference type="InterPro" id="IPR006447">
    <property type="entry name" value="Myb_dom_plants"/>
</dbReference>
<feature type="compositionally biased region" description="Polar residues" evidence="5">
    <location>
        <begin position="1"/>
        <end position="12"/>
    </location>
</feature>
<evidence type="ECO:0000256" key="2">
    <source>
        <dbReference type="ARBA" id="ARBA00023015"/>
    </source>
</evidence>
<feature type="compositionally biased region" description="Acidic residues" evidence="5">
    <location>
        <begin position="20"/>
        <end position="31"/>
    </location>
</feature>
<feature type="domain" description="HTH myb-type" evidence="6">
    <location>
        <begin position="59"/>
        <end position="119"/>
    </location>
</feature>
<dbReference type="InterPro" id="IPR009057">
    <property type="entry name" value="Homeodomain-like_sf"/>
</dbReference>
<evidence type="ECO:0000256" key="4">
    <source>
        <dbReference type="ARBA" id="ARBA00023242"/>
    </source>
</evidence>
<dbReference type="PANTHER" id="PTHR31314">
    <property type="entry name" value="MYB FAMILY TRANSCRIPTION FACTOR PHL7-LIKE"/>
    <property type="match status" value="1"/>
</dbReference>
<evidence type="ECO:0000313" key="8">
    <source>
        <dbReference type="Proteomes" id="UP000027138"/>
    </source>
</evidence>
<dbReference type="NCBIfam" id="TIGR01557">
    <property type="entry name" value="myb_SHAQKYF"/>
    <property type="match status" value="1"/>
</dbReference>
<dbReference type="EMBL" id="KK915374">
    <property type="protein sequence ID" value="KDP22851.1"/>
    <property type="molecule type" value="Genomic_DNA"/>
</dbReference>
<reference evidence="7 8" key="1">
    <citation type="journal article" date="2014" name="PLoS ONE">
        <title>Global Analysis of Gene Expression Profiles in Physic Nut (Jatropha curcas L.) Seedlings Exposed to Salt Stress.</title>
        <authorList>
            <person name="Zhang L."/>
            <person name="Zhang C."/>
            <person name="Wu P."/>
            <person name="Chen Y."/>
            <person name="Li M."/>
            <person name="Jiang H."/>
            <person name="Wu G."/>
        </authorList>
    </citation>
    <scope>NUCLEOTIDE SEQUENCE [LARGE SCALE GENOMIC DNA]</scope>
    <source>
        <strain evidence="8">cv. GZQX0401</strain>
        <tissue evidence="7">Young leaves</tissue>
    </source>
</reference>
<evidence type="ECO:0000256" key="5">
    <source>
        <dbReference type="SAM" id="MobiDB-lite"/>
    </source>
</evidence>
<dbReference type="PANTHER" id="PTHR31314:SF175">
    <property type="entry name" value="HTH MYB-TYPE DOMAIN-CONTAINING PROTEIN"/>
    <property type="match status" value="1"/>
</dbReference>
<dbReference type="STRING" id="180498.A0A067JG08"/>
<keyword evidence="3" id="KW-0804">Transcription</keyword>
<dbReference type="GO" id="GO:0005634">
    <property type="term" value="C:nucleus"/>
    <property type="evidence" value="ECO:0007669"/>
    <property type="project" value="UniProtKB-SubCell"/>
</dbReference>
<keyword evidence="4" id="KW-0539">Nucleus</keyword>
<keyword evidence="2" id="KW-0805">Transcription regulation</keyword>